<reference evidence="7" key="2">
    <citation type="journal article" date="2021" name="PeerJ">
        <title>Extensive microbial diversity within the chicken gut microbiome revealed by metagenomics and culture.</title>
        <authorList>
            <person name="Gilroy R."/>
            <person name="Ravi A."/>
            <person name="Getino M."/>
            <person name="Pursley I."/>
            <person name="Horton D.L."/>
            <person name="Alikhan N.F."/>
            <person name="Baker D."/>
            <person name="Gharbi K."/>
            <person name="Hall N."/>
            <person name="Watson M."/>
            <person name="Adriaenssens E.M."/>
            <person name="Foster-Nyarko E."/>
            <person name="Jarju S."/>
            <person name="Secka A."/>
            <person name="Antonio M."/>
            <person name="Oren A."/>
            <person name="Chaudhuri R.R."/>
            <person name="La Ragione R."/>
            <person name="Hildebrand F."/>
            <person name="Pallen M.J."/>
        </authorList>
    </citation>
    <scope>NUCLEOTIDE SEQUENCE</scope>
    <source>
        <strain evidence="7">B3-2255</strain>
    </source>
</reference>
<evidence type="ECO:0000313" key="8">
    <source>
        <dbReference type="Proteomes" id="UP000823772"/>
    </source>
</evidence>
<dbReference type="InterPro" id="IPR001547">
    <property type="entry name" value="Glyco_hydro_5"/>
</dbReference>
<feature type="signal peptide" evidence="5">
    <location>
        <begin position="1"/>
        <end position="21"/>
    </location>
</feature>
<dbReference type="AlphaFoldDB" id="A0A9D9IYB3"/>
<gene>
    <name evidence="7" type="ORF">IAC87_01710</name>
</gene>
<dbReference type="PROSITE" id="PS51257">
    <property type="entry name" value="PROKAR_LIPOPROTEIN"/>
    <property type="match status" value="1"/>
</dbReference>
<protein>
    <recommendedName>
        <fullName evidence="2">mannan endo-1,4-beta-mannosidase</fullName>
        <ecNumber evidence="2">3.2.1.78</ecNumber>
    </recommendedName>
</protein>
<comment type="catalytic activity">
    <reaction evidence="1">
        <text>Random hydrolysis of (1-&gt;4)-beta-D-mannosidic linkages in mannans, galactomannans and glucomannans.</text>
        <dbReference type="EC" id="3.2.1.78"/>
    </reaction>
</comment>
<evidence type="ECO:0000256" key="1">
    <source>
        <dbReference type="ARBA" id="ARBA00001678"/>
    </source>
</evidence>
<comment type="caution">
    <text evidence="7">The sequence shown here is derived from an EMBL/GenBank/DDBJ whole genome shotgun (WGS) entry which is preliminary data.</text>
</comment>
<dbReference type="InterPro" id="IPR045053">
    <property type="entry name" value="MAN-like"/>
</dbReference>
<dbReference type="EMBL" id="JADILY010000033">
    <property type="protein sequence ID" value="MBO8481244.1"/>
    <property type="molecule type" value="Genomic_DNA"/>
</dbReference>
<dbReference type="InterPro" id="IPR017853">
    <property type="entry name" value="GH"/>
</dbReference>
<keyword evidence="4" id="KW-0326">Glycosidase</keyword>
<dbReference type="GO" id="GO:0016985">
    <property type="term" value="F:mannan endo-1,4-beta-mannosidase activity"/>
    <property type="evidence" value="ECO:0007669"/>
    <property type="project" value="TreeGrafter"/>
</dbReference>
<keyword evidence="3" id="KW-0378">Hydrolase</keyword>
<evidence type="ECO:0000256" key="2">
    <source>
        <dbReference type="ARBA" id="ARBA00012706"/>
    </source>
</evidence>
<reference evidence="7" key="1">
    <citation type="submission" date="2020-10" db="EMBL/GenBank/DDBJ databases">
        <authorList>
            <person name="Gilroy R."/>
        </authorList>
    </citation>
    <scope>NUCLEOTIDE SEQUENCE</scope>
    <source>
        <strain evidence="7">B3-2255</strain>
    </source>
</reference>
<evidence type="ECO:0000256" key="4">
    <source>
        <dbReference type="ARBA" id="ARBA00023295"/>
    </source>
</evidence>
<feature type="domain" description="Glycoside hydrolase family 5" evidence="6">
    <location>
        <begin position="29"/>
        <end position="427"/>
    </location>
</feature>
<feature type="chain" id="PRO_5039503724" description="mannan endo-1,4-beta-mannosidase" evidence="5">
    <location>
        <begin position="22"/>
        <end position="428"/>
    </location>
</feature>
<keyword evidence="5" id="KW-0732">Signal</keyword>
<dbReference type="SUPFAM" id="SSF51445">
    <property type="entry name" value="(Trans)glycosidases"/>
    <property type="match status" value="1"/>
</dbReference>
<dbReference type="Pfam" id="PF26410">
    <property type="entry name" value="GH5_mannosidase"/>
    <property type="match status" value="1"/>
</dbReference>
<proteinExistence type="predicted"/>
<evidence type="ECO:0000259" key="6">
    <source>
        <dbReference type="Pfam" id="PF26410"/>
    </source>
</evidence>
<dbReference type="PANTHER" id="PTHR31451:SF40">
    <property type="entry name" value="GLYCOSIDE HYDROLASE FAMILY 5 DOMAIN-CONTAINING PROTEIN"/>
    <property type="match status" value="1"/>
</dbReference>
<evidence type="ECO:0000256" key="3">
    <source>
        <dbReference type="ARBA" id="ARBA00022801"/>
    </source>
</evidence>
<dbReference type="Gene3D" id="3.20.20.80">
    <property type="entry name" value="Glycosidases"/>
    <property type="match status" value="1"/>
</dbReference>
<sequence length="428" mass="47768">MKGLKLVAILLCLCFVAGSCGNTGRGGADFVKVEEGKFVKDGKPYYFIGANMWYAVSLASEGEGGDRERLAVELDSLQAMGVDNIRVIVGSDGPHGVRTKFEPVMQTSPGVYNDTLLQGLDYLMADLGRRGMKAVLYLTNSWEWSGGFGQYLEWAGFGTAPLSSELPWKDYCDFLTQFYESEEAVGMYYDHLRKIVSRINTVTGEPYSEDEAIFSWQICNEPRPFSSANKDAFARWVEESASLIKSLDTNHMVSTGSEGLYGCEVDMDLFARIHSIPEIDYFNIHIWPYNWNWVTKENLDSVEIAISESEKYIEAHLPVVRSVGKPLVIEEFGYPRDGFSFERGTLVAARDRYYEYICGLVIESASSGGCIAGCNFWAWGGMAPRTHGQWLPGDAFSGDPAHEPQGFYSVYDDDASTISVIRRANREL</sequence>
<evidence type="ECO:0000256" key="5">
    <source>
        <dbReference type="SAM" id="SignalP"/>
    </source>
</evidence>
<organism evidence="7 8">
    <name type="scientific">Candidatus Merdivivens faecigallinarum</name>
    <dbReference type="NCBI Taxonomy" id="2840871"/>
    <lineage>
        <taxon>Bacteria</taxon>
        <taxon>Pseudomonadati</taxon>
        <taxon>Bacteroidota</taxon>
        <taxon>Bacteroidia</taxon>
        <taxon>Bacteroidales</taxon>
        <taxon>Muribaculaceae</taxon>
        <taxon>Muribaculaceae incertae sedis</taxon>
        <taxon>Candidatus Merdivivens</taxon>
    </lineage>
</organism>
<name>A0A9D9IYB3_9BACT</name>
<dbReference type="EC" id="3.2.1.78" evidence="2"/>
<evidence type="ECO:0000313" key="7">
    <source>
        <dbReference type="EMBL" id="MBO8481244.1"/>
    </source>
</evidence>
<dbReference type="Proteomes" id="UP000823772">
    <property type="component" value="Unassembled WGS sequence"/>
</dbReference>
<dbReference type="PANTHER" id="PTHR31451">
    <property type="match status" value="1"/>
</dbReference>
<accession>A0A9D9IYB3</accession>